<dbReference type="KEGG" id="cyn:Cyan7425_5052"/>
<keyword evidence="1" id="KW-0472">Membrane</keyword>
<gene>
    <name evidence="2" type="ordered locus">Cyan7425_5052</name>
</gene>
<feature type="transmembrane region" description="Helical" evidence="1">
    <location>
        <begin position="45"/>
        <end position="69"/>
    </location>
</feature>
<feature type="transmembrane region" description="Helical" evidence="1">
    <location>
        <begin position="194"/>
        <end position="210"/>
    </location>
</feature>
<sequence length="211" mass="22377">MLQKFFSRNQLLALGVGWMVTTAVHPALAHHAMGNSTPANVWEGLLSGLAHPLIGLDHLAAVVAIGLLCAGLKRGIFLPITFLLTANVGTTLHLLRLDLSFAELAIALSVLTLGLLLLLGQRLNPWLLGSLAAIAGIFHGYAYGESMTGAGLNALLGYLIGLSLSQYGIALMAYKLKDWSDTQQPRWALRFRQLSGIAIALIGLGFLVASA</sequence>
<proteinExistence type="predicted"/>
<protein>
    <submittedName>
        <fullName evidence="2">HupE/UreJ protein</fullName>
    </submittedName>
</protein>
<dbReference type="AlphaFoldDB" id="B8HP89"/>
<keyword evidence="1" id="KW-1133">Transmembrane helix</keyword>
<feature type="transmembrane region" description="Helical" evidence="1">
    <location>
        <begin position="101"/>
        <end position="119"/>
    </location>
</feature>
<dbReference type="OrthoDB" id="9808192at2"/>
<evidence type="ECO:0000256" key="1">
    <source>
        <dbReference type="SAM" id="Phobius"/>
    </source>
</evidence>
<dbReference type="PIRSF" id="PIRSF016919">
    <property type="entry name" value="HupE_UreJ"/>
    <property type="match status" value="1"/>
</dbReference>
<feature type="transmembrane region" description="Helical" evidence="1">
    <location>
        <begin position="126"/>
        <end position="143"/>
    </location>
</feature>
<evidence type="ECO:0000313" key="2">
    <source>
        <dbReference type="EMBL" id="ACL47349.1"/>
    </source>
</evidence>
<name>B8HP89_CYAP4</name>
<dbReference type="EMBL" id="CP001344">
    <property type="protein sequence ID" value="ACL47349.1"/>
    <property type="molecule type" value="Genomic_DNA"/>
</dbReference>
<feature type="transmembrane region" description="Helical" evidence="1">
    <location>
        <begin position="76"/>
        <end position="95"/>
    </location>
</feature>
<dbReference type="Pfam" id="PF04955">
    <property type="entry name" value="HupE_UreJ"/>
    <property type="match status" value="1"/>
</dbReference>
<dbReference type="eggNOG" id="COG2370">
    <property type="taxonomic scope" value="Bacteria"/>
</dbReference>
<dbReference type="InterPro" id="IPR007038">
    <property type="entry name" value="HupE_UreJ"/>
</dbReference>
<accession>B8HP89</accession>
<feature type="transmembrane region" description="Helical" evidence="1">
    <location>
        <begin position="155"/>
        <end position="174"/>
    </location>
</feature>
<dbReference type="HOGENOM" id="CLU_088877_1_0_3"/>
<organism evidence="2">
    <name type="scientific">Cyanothece sp. (strain PCC 7425 / ATCC 29141)</name>
    <dbReference type="NCBI Taxonomy" id="395961"/>
    <lineage>
        <taxon>Bacteria</taxon>
        <taxon>Bacillati</taxon>
        <taxon>Cyanobacteriota</taxon>
        <taxon>Cyanophyceae</taxon>
        <taxon>Gomontiellales</taxon>
        <taxon>Cyanothecaceae</taxon>
        <taxon>Cyanothece</taxon>
    </lineage>
</organism>
<keyword evidence="1" id="KW-0812">Transmembrane</keyword>
<dbReference type="STRING" id="395961.Cyan7425_5052"/>
<reference evidence="2" key="1">
    <citation type="submission" date="2009-01" db="EMBL/GenBank/DDBJ databases">
        <title>Complete sequence of chromosome Cyanothece sp. PCC 7425.</title>
        <authorList>
            <consortium name="US DOE Joint Genome Institute"/>
            <person name="Lucas S."/>
            <person name="Copeland A."/>
            <person name="Lapidus A."/>
            <person name="Glavina del Rio T."/>
            <person name="Dalin E."/>
            <person name="Tice H."/>
            <person name="Bruce D."/>
            <person name="Goodwin L."/>
            <person name="Pitluck S."/>
            <person name="Sims D."/>
            <person name="Meineke L."/>
            <person name="Brettin T."/>
            <person name="Detter J.C."/>
            <person name="Han C."/>
            <person name="Larimer F."/>
            <person name="Land M."/>
            <person name="Hauser L."/>
            <person name="Kyrpides N."/>
            <person name="Ovchinnikova G."/>
            <person name="Liberton M."/>
            <person name="Stoeckel J."/>
            <person name="Banerjee A."/>
            <person name="Singh A."/>
            <person name="Page L."/>
            <person name="Sato H."/>
            <person name="Zhao L."/>
            <person name="Sherman L."/>
            <person name="Pakrasi H."/>
            <person name="Richardson P."/>
        </authorList>
    </citation>
    <scope>NUCLEOTIDE SEQUENCE</scope>
    <source>
        <strain evidence="2">PCC 7425</strain>
    </source>
</reference>